<dbReference type="InterPro" id="IPR035944">
    <property type="entry name" value="YfbM-like_sf"/>
</dbReference>
<organism evidence="1 2">
    <name type="scientific">Virgisporangium aliadipatigenens</name>
    <dbReference type="NCBI Taxonomy" id="741659"/>
    <lineage>
        <taxon>Bacteria</taxon>
        <taxon>Bacillati</taxon>
        <taxon>Actinomycetota</taxon>
        <taxon>Actinomycetes</taxon>
        <taxon>Micromonosporales</taxon>
        <taxon>Micromonosporaceae</taxon>
        <taxon>Virgisporangium</taxon>
    </lineage>
</organism>
<dbReference type="Pfam" id="PF08974">
    <property type="entry name" value="DUF1877"/>
    <property type="match status" value="1"/>
</dbReference>
<keyword evidence="2" id="KW-1185">Reference proteome</keyword>
<dbReference type="InterPro" id="IPR015068">
    <property type="entry name" value="DUF1877"/>
</dbReference>
<dbReference type="Gene3D" id="3.40.1760.10">
    <property type="entry name" value="YfbM-like super family"/>
    <property type="match status" value="1"/>
</dbReference>
<evidence type="ECO:0000313" key="2">
    <source>
        <dbReference type="Proteomes" id="UP000619260"/>
    </source>
</evidence>
<name>A0A8J3YPR5_9ACTN</name>
<dbReference type="Proteomes" id="UP000619260">
    <property type="component" value="Unassembled WGS sequence"/>
</dbReference>
<evidence type="ECO:0000313" key="1">
    <source>
        <dbReference type="EMBL" id="GIJ48217.1"/>
    </source>
</evidence>
<accession>A0A8J3YPR5</accession>
<sequence length="142" mass="15242">MARLLADPLPAARTSDALAGVHPHVRPVAGMDTHRAWHALHIALTGLEEGGDPPASHVVGDGAIRLDDEGLNVLMPDDVRAVAQYLATVAFEELRAARHERMRADAYSFDVVEEALPRIFAELVRFYADAAAAGDAVVKSRA</sequence>
<proteinExistence type="predicted"/>
<protein>
    <submittedName>
        <fullName evidence="1">Uncharacterized protein</fullName>
    </submittedName>
</protein>
<comment type="caution">
    <text evidence="1">The sequence shown here is derived from an EMBL/GenBank/DDBJ whole genome shotgun (WGS) entry which is preliminary data.</text>
</comment>
<dbReference type="SUPFAM" id="SSF111069">
    <property type="entry name" value="Hypothetical protein yfbM"/>
    <property type="match status" value="1"/>
</dbReference>
<dbReference type="EMBL" id="BOPF01000019">
    <property type="protein sequence ID" value="GIJ48217.1"/>
    <property type="molecule type" value="Genomic_DNA"/>
</dbReference>
<reference evidence="1" key="1">
    <citation type="submission" date="2021-01" db="EMBL/GenBank/DDBJ databases">
        <title>Whole genome shotgun sequence of Virgisporangium aliadipatigenens NBRC 105644.</title>
        <authorList>
            <person name="Komaki H."/>
            <person name="Tamura T."/>
        </authorList>
    </citation>
    <scope>NUCLEOTIDE SEQUENCE</scope>
    <source>
        <strain evidence="1">NBRC 105644</strain>
    </source>
</reference>
<dbReference type="AlphaFoldDB" id="A0A8J3YPR5"/>
<gene>
    <name evidence="1" type="ORF">Val02_51030</name>
</gene>